<organism evidence="2 3">
    <name type="scientific">Schleiferia thermophila</name>
    <dbReference type="NCBI Taxonomy" id="884107"/>
    <lineage>
        <taxon>Bacteria</taxon>
        <taxon>Pseudomonadati</taxon>
        <taxon>Bacteroidota</taxon>
        <taxon>Flavobacteriia</taxon>
        <taxon>Flavobacteriales</taxon>
        <taxon>Schleiferiaceae</taxon>
        <taxon>Schleiferia</taxon>
    </lineage>
</organism>
<reference evidence="2 3" key="1">
    <citation type="submission" date="2018-07" db="EMBL/GenBank/DDBJ databases">
        <title>Genomic Encyclopedia of Type Strains, Phase IV (KMG-IV): sequencing the most valuable type-strain genomes for metagenomic binning, comparative biology and taxonomic classification.</title>
        <authorList>
            <person name="Goeker M."/>
        </authorList>
    </citation>
    <scope>NUCLEOTIDE SEQUENCE [LARGE SCALE GENOMIC DNA]</scope>
    <source>
        <strain evidence="2 3">DSM 21410</strain>
    </source>
</reference>
<dbReference type="SUPFAM" id="SSF88697">
    <property type="entry name" value="PUA domain-like"/>
    <property type="match status" value="1"/>
</dbReference>
<dbReference type="Proteomes" id="UP000253517">
    <property type="component" value="Unassembled WGS sequence"/>
</dbReference>
<dbReference type="Pfam" id="PF02190">
    <property type="entry name" value="LON_substr_bdg"/>
    <property type="match status" value="1"/>
</dbReference>
<dbReference type="SMART" id="SM00464">
    <property type="entry name" value="LON"/>
    <property type="match status" value="1"/>
</dbReference>
<evidence type="ECO:0000313" key="2">
    <source>
        <dbReference type="EMBL" id="RCX03788.1"/>
    </source>
</evidence>
<gene>
    <name evidence="2" type="ORF">DES35_102243</name>
</gene>
<dbReference type="Gene3D" id="2.30.130.40">
    <property type="entry name" value="LON domain-like"/>
    <property type="match status" value="1"/>
</dbReference>
<dbReference type="InterPro" id="IPR046336">
    <property type="entry name" value="Lon_prtase_N_sf"/>
</dbReference>
<accession>A0A369A5U8</accession>
<dbReference type="EMBL" id="QPJS01000002">
    <property type="protein sequence ID" value="RCX03788.1"/>
    <property type="molecule type" value="Genomic_DNA"/>
</dbReference>
<proteinExistence type="predicted"/>
<evidence type="ECO:0000313" key="3">
    <source>
        <dbReference type="Proteomes" id="UP000253517"/>
    </source>
</evidence>
<sequence length="195" mass="23107">MYQKIRLFPLRLFLLPGETAELHIFEERYKQLLKDVMREERQFGIVLASPINTRNMGSMVEIIDITKEYPNGEADVIVKCKELFVLKKFFTEFEVGKSYAGAIVEDFSFKDFLCPDVLITEFIEYNYIREETKILSDRLTINQLALKLPMSEAEKIEFLKCETFEQKVGFLKSFIRFLSILEEQEKRTYFSLYLN</sequence>
<protein>
    <recommendedName>
        <fullName evidence="1">Lon N-terminal domain-containing protein</fullName>
    </recommendedName>
</protein>
<evidence type="ECO:0000259" key="1">
    <source>
        <dbReference type="SMART" id="SM00464"/>
    </source>
</evidence>
<feature type="domain" description="Lon N-terminal" evidence="1">
    <location>
        <begin position="4"/>
        <end position="177"/>
    </location>
</feature>
<dbReference type="InterPro" id="IPR015947">
    <property type="entry name" value="PUA-like_sf"/>
</dbReference>
<dbReference type="InterPro" id="IPR003111">
    <property type="entry name" value="Lon_prtase_N"/>
</dbReference>
<dbReference type="PANTHER" id="PTHR46732">
    <property type="entry name" value="ATP-DEPENDENT PROTEASE LA (LON) DOMAIN PROTEIN"/>
    <property type="match status" value="1"/>
</dbReference>
<keyword evidence="3" id="KW-1185">Reference proteome</keyword>
<dbReference type="AlphaFoldDB" id="A0A369A5U8"/>
<dbReference type="PANTHER" id="PTHR46732:SF8">
    <property type="entry name" value="ATP-DEPENDENT PROTEASE LA (LON) DOMAIN PROTEIN"/>
    <property type="match status" value="1"/>
</dbReference>
<comment type="caution">
    <text evidence="2">The sequence shown here is derived from an EMBL/GenBank/DDBJ whole genome shotgun (WGS) entry which is preliminary data.</text>
</comment>
<name>A0A369A5U8_9FLAO</name>
<dbReference type="RefSeq" id="WP_051889192.1">
    <property type="nucleotide sequence ID" value="NZ_BHZF01000002.1"/>
</dbReference>